<feature type="compositionally biased region" description="Polar residues" evidence="10">
    <location>
        <begin position="1139"/>
        <end position="1155"/>
    </location>
</feature>
<feature type="region of interest" description="Disordered" evidence="10">
    <location>
        <begin position="969"/>
        <end position="1021"/>
    </location>
</feature>
<dbReference type="CDD" id="cd15510">
    <property type="entry name" value="PHD2_KMT2C_like"/>
    <property type="match status" value="1"/>
</dbReference>
<feature type="compositionally biased region" description="Polar residues" evidence="10">
    <location>
        <begin position="474"/>
        <end position="484"/>
    </location>
</feature>
<feature type="compositionally biased region" description="Low complexity" evidence="10">
    <location>
        <begin position="2102"/>
        <end position="2115"/>
    </location>
</feature>
<dbReference type="InterPro" id="IPR001841">
    <property type="entry name" value="Znf_RING"/>
</dbReference>
<feature type="domain" description="PHD-type" evidence="11">
    <location>
        <begin position="798"/>
        <end position="853"/>
    </location>
</feature>
<dbReference type="SUPFAM" id="SSF57903">
    <property type="entry name" value="FYVE/PHD zinc finger"/>
    <property type="match status" value="5"/>
</dbReference>
<dbReference type="Proteomes" id="UP000682733">
    <property type="component" value="Unassembled WGS sequence"/>
</dbReference>
<feature type="compositionally biased region" description="Polar residues" evidence="10">
    <location>
        <begin position="1613"/>
        <end position="1622"/>
    </location>
</feature>
<feature type="compositionally biased region" description="Low complexity" evidence="10">
    <location>
        <begin position="2914"/>
        <end position="2926"/>
    </location>
</feature>
<feature type="region of interest" description="Disordered" evidence="10">
    <location>
        <begin position="2768"/>
        <end position="2801"/>
    </location>
</feature>
<evidence type="ECO:0000256" key="6">
    <source>
        <dbReference type="ARBA" id="ARBA00023015"/>
    </source>
</evidence>
<feature type="region of interest" description="Disordered" evidence="10">
    <location>
        <begin position="524"/>
        <end position="633"/>
    </location>
</feature>
<keyword evidence="2" id="KW-0479">Metal-binding</keyword>
<dbReference type="EMBL" id="CAJNOK010000882">
    <property type="protein sequence ID" value="CAF0781112.1"/>
    <property type="molecule type" value="Genomic_DNA"/>
</dbReference>
<feature type="region of interest" description="Disordered" evidence="10">
    <location>
        <begin position="2465"/>
        <end position="2496"/>
    </location>
</feature>
<dbReference type="InterPro" id="IPR011011">
    <property type="entry name" value="Znf_FYVE_PHD"/>
</dbReference>
<evidence type="ECO:0000256" key="1">
    <source>
        <dbReference type="ARBA" id="ARBA00004123"/>
    </source>
</evidence>
<feature type="domain" description="PHD-type" evidence="11">
    <location>
        <begin position="223"/>
        <end position="273"/>
    </location>
</feature>
<feature type="compositionally biased region" description="Basic and acidic residues" evidence="10">
    <location>
        <begin position="1776"/>
        <end position="1785"/>
    </location>
</feature>
<dbReference type="CDD" id="cd15513">
    <property type="entry name" value="PHD5_KMT2C_like"/>
    <property type="match status" value="1"/>
</dbReference>
<feature type="region of interest" description="Disordered" evidence="10">
    <location>
        <begin position="461"/>
        <end position="484"/>
    </location>
</feature>
<dbReference type="Pfam" id="PF13771">
    <property type="entry name" value="zf-HC5HC2H"/>
    <property type="match status" value="1"/>
</dbReference>
<feature type="region of interest" description="Disordered" evidence="10">
    <location>
        <begin position="2690"/>
        <end position="2736"/>
    </location>
</feature>
<dbReference type="FunFam" id="3.30.40.10:FF:000852">
    <property type="entry name" value="Histone-lysine N-methyltransferase 2C"/>
    <property type="match status" value="1"/>
</dbReference>
<dbReference type="CDD" id="cd15514">
    <property type="entry name" value="PHD6_KMT2C_like"/>
    <property type="match status" value="1"/>
</dbReference>
<feature type="region of interest" description="Disordered" evidence="10">
    <location>
        <begin position="2859"/>
        <end position="2926"/>
    </location>
</feature>
<feature type="compositionally biased region" description="Low complexity" evidence="10">
    <location>
        <begin position="581"/>
        <end position="602"/>
    </location>
</feature>
<feature type="compositionally biased region" description="Polar residues" evidence="10">
    <location>
        <begin position="1200"/>
        <end position="1215"/>
    </location>
</feature>
<feature type="compositionally biased region" description="Polar residues" evidence="10">
    <location>
        <begin position="2859"/>
        <end position="2872"/>
    </location>
</feature>
<evidence type="ECO:0000256" key="7">
    <source>
        <dbReference type="ARBA" id="ARBA00023163"/>
    </source>
</evidence>
<keyword evidence="8" id="KW-0539">Nucleus</keyword>
<evidence type="ECO:0000313" key="13">
    <source>
        <dbReference type="EMBL" id="CAF0781112.1"/>
    </source>
</evidence>
<feature type="compositionally biased region" description="Polar residues" evidence="10">
    <location>
        <begin position="1655"/>
        <end position="1705"/>
    </location>
</feature>
<feature type="region of interest" description="Disordered" evidence="10">
    <location>
        <begin position="1326"/>
        <end position="1346"/>
    </location>
</feature>
<feature type="region of interest" description="Disordered" evidence="10">
    <location>
        <begin position="1578"/>
        <end position="1711"/>
    </location>
</feature>
<feature type="compositionally biased region" description="Polar residues" evidence="10">
    <location>
        <begin position="2791"/>
        <end position="2801"/>
    </location>
</feature>
<feature type="region of interest" description="Disordered" evidence="10">
    <location>
        <begin position="2067"/>
        <end position="2231"/>
    </location>
</feature>
<feature type="compositionally biased region" description="Low complexity" evidence="10">
    <location>
        <begin position="1216"/>
        <end position="1241"/>
    </location>
</feature>
<feature type="compositionally biased region" description="Polar residues" evidence="10">
    <location>
        <begin position="2137"/>
        <end position="2146"/>
    </location>
</feature>
<feature type="compositionally biased region" description="Polar residues" evidence="10">
    <location>
        <begin position="1789"/>
        <end position="1822"/>
    </location>
</feature>
<evidence type="ECO:0000256" key="8">
    <source>
        <dbReference type="ARBA" id="ARBA00023242"/>
    </source>
</evidence>
<evidence type="ECO:0008006" key="16">
    <source>
        <dbReference type="Google" id="ProtNLM"/>
    </source>
</evidence>
<feature type="compositionally biased region" description="Low complexity" evidence="10">
    <location>
        <begin position="1892"/>
        <end position="1918"/>
    </location>
</feature>
<keyword evidence="3" id="KW-0677">Repeat</keyword>
<feature type="compositionally biased region" description="Polar residues" evidence="10">
    <location>
        <begin position="1242"/>
        <end position="1252"/>
    </location>
</feature>
<sequence length="2926" mass="327225">SYEFVCMATNVNFIFKTRYSFLIHSSSHVHNQCSFCSCDSTCSLGQGELILFTTTRYIPQQQDQKQTDETKSSFTFTRTIDDIPLEKRSNFLLIKDDDKTLIPVDEELLHIGFQKSGRELSNLIKQNGEFWSHDRCARWSNGVSVDKITGKLLNVDKAVLNAANQQCFVCQYYGGSLKCKLSTCQNYFHWPCGITSGAFFDHQKYEMICSQHLQHVTSLFDSSARCHACGQIGDISTHLFCTNCDKHYHCDCLMLEANVVVRTGWKCPDCKVCQTCRQTGDESEMIMCNTCDKGYHTFCMKMPESKIPKDGWKCSSCLSLQQQQLCPVCQQHITKQGTSRQCSQCQKYLHLTCDPTSTLSPDIGNDYYDDDSSIQPYMCRLCSSTTTATTNTSTIAELIEDDDEEFENEIDGGLSAGIYRSSTSNLNRFTIKFRKTNSSSSTDGRKANIDYTQQSSLEYQMNSNQNSLDEESKGQLTGMESSSSNTLLFEPLSLPRVTVQTTTRNNDESGSSQELMGFRAIKQEPSHHPISSSKPLTTRAQAAAKSGKGVKPCQAYTNTDTLSKKRARRALNSGSNRRAGSPTPSSVSPLPLAVNQQQQQQQRSTNCRGRPPKNRKEGQTGNSMNTNDNPMSNQPAELGCYTVGVVKRDEDEHHAVTVLCSTDELYTLCQDMCVSCGSFGLSEEGRLISCTQCGQSYHPYCAGLNKLSKVILKQGWRCLDCTVCEGCGKPTDESRLLLCDDCDISYHTYCLQPPLDHVPKGNWKCKWCVRCLKCGSTAPGTGCLWENNYTECGPCHSLVVCPLCTKSYRNDELILQCTNCDRWCHAACENIHTEEMAEKLTDLSFVCSLCKPTYDQQHLLEQSSTQLLSPTIEPPQTASCQSSPDQQIQQTEHTVLNSTTISTLVPHLPIPKPSKLDEGVYLTDTGIAHLKSIRFKPNAHTKKAKQAMKQVLLQRGQSQQQMLSAMGIKRTNSSSMSERQEDDMSCTSDDEHHAHGMHHLGQHGHQDAHDQTTATTKKTATKTAKGYTGIGGFHVKIRGQRRRPDFNEMNGNGTDLLLYENQMDTGGNGKTTDEYGNMTAAVKQRNRHRRKKKSILEEHMPPEMQEAFFGSNLAEQSRMKALTKQNNPLKGTNDLFGGDQSTANLANNSDSMTPNSAADEFQYTIKLDQDTITRFLMRKATKNNQTTTTPAMGIKEEKQQQQSHPTYNQPHQVPAQSHTSLQPTQQSSSQQQQQPSGSTTTVLTQPPISTTPPDDETEMQHILDNEEFYNFISFMDTSRTTTQDPLLPLCPASDIEEFLEFIVNPEAHGVLQAVDLIGSTSSSTATVANTNSPSTGVTSSSTTGGSIVDNSKQIISNLAREMMESTVLVAAANQKPLPAKPKQQQIPPTSTILPTETIITSNTNFDLPNESPFAEITNNSNNNQDLTTQFLRQQSQQTIHDVVCTPQQSGVQGGHLTKTPPTTCMIKQEFQDHHVHPHHLLQQQPQLPQNWPPASQQLIRAPSMSVVEPQHHQPQTVRSSATSEQNLLERTREDELLGPNATMSNVLYCNMNHSDLRQQFPDINERFKQIKKIWRKVPSETKQQYTQQARINRTKKRGKITGGKTGNRKPKSSKSTPMAASDTSDHLSTQSGGDDDSESSSTPSSLSATTPASVLDNTGNNFDYQQQPSTLDQQTSYEQMNRQQQMPQSSYPLQRFSSSSPNGALTNQTQQQRTTFFSGQNQARLPTAVARHQQQQQQQQSPRAMTPISSGPLTPQTAPPSLMNEQNSVSGQQTNNRHDSSEFQHKPPMQQQHVFNHPSSDSYNSMIIRSNSYTVQQPQQVVATKPQPSRFSFPPQSDPHYAPNFDHQPQTPQQYHPPGTPRPSTATSPPSVSRLTPGGIPHPSPHFNRQNTKSSSISKDDTSTSPFYQQQQEQESQQQIFIAHQHEQAQKTDMYSSIIQQQFPPPQPKQTQQYVHVNQSGQIITAAPGHHQHYGLPGQPIMMLPKQQQQPGQGGTIIMPRTLPGGPRPIGPPPQLMGQTVIGMPGNTTRFLVQSSGQETGFNARASRFIFPNQPQQQQHPYMQFTTQQSTTPGSNQGGGEITQTFQRMPDGSVLPQSHHIQQQMHPSRQSQQSQYNPNMMHHQSQPSPSPFHHHQSQPGTPQNMLLHSPSHFPQQQSSQFSPSASVQSASHHQLLLPGGTSSPQHQTSPKQESTASTTVKKSTKKKNNSGGLQQQKSVQSQIKPEPMSFDEQRITTDADEKLPDGMSDNTPIPEQKIRLDPILSVPPHVLEQIDEVINSVVQGAGNIPLCPFNEILPPSKAAKRQSSMTVQEQQPSTPTDWYTSPSPQQQQATFNIGTNQHQFLQQHSQQQQQQQQQRMFPQNVNDFTCTNVINATQSVGMMSNPTENVVAERITSILSHEQQQQKNTNLILHKNQLNQQIINTSTSTSLSDQTFSLEDLLERDSKDKSRSDWMVAEVQAHCRSNQQQSQQYSSLKTPSQSSSNSNSSCSLSQQQQQQPQVLSLAHAVHLLRQAITHPTYQSSPPPQLPGLCLPDTECLDSENILDQFEKYSKWLKQRREIITLRIKADETNLADIKKKRNILTKKHKQSMLTDEEEQEMPRLAQQQTEFSRTLTTMRKERKQFDELEQAFSIYKQSRFKPLFGSNSNKSSPNESTDTNSVVKLLSIDRQMSNPSSVFVKQEQLSQQSLYQQQSQSRFLNESNEHEKNSRTQELFSNEEPDDYDGMNHSPHHNLTRYGTVNREQKSLGSFPVLHGTGSTSYFSSTTIAASSSDKKPSQPRKKKSPLSQPTFKSPNNQQQPLIDHLLSSCSSGEDFKSCTTPSPSILNDFQPCLSPLPLPNLDEHQSLSTTIEETTMARTPLTQSMSSTINDFFNPPSEKQETLEPAEEDNNNFDDEEDDTREQRELHNNDNVTLEQETTENLLEH</sequence>
<dbReference type="InterPro" id="IPR019787">
    <property type="entry name" value="Znf_PHD-finger"/>
</dbReference>
<evidence type="ECO:0000256" key="10">
    <source>
        <dbReference type="SAM" id="MobiDB-lite"/>
    </source>
</evidence>
<evidence type="ECO:0000256" key="4">
    <source>
        <dbReference type="ARBA" id="ARBA00022771"/>
    </source>
</evidence>
<feature type="region of interest" description="Disordered" evidence="10">
    <location>
        <begin position="2588"/>
        <end position="2609"/>
    </location>
</feature>
<protein>
    <recommendedName>
        <fullName evidence="16">Histone-lysine N-methyltransferase 2C</fullName>
    </recommendedName>
</protein>
<feature type="domain" description="PHD-type" evidence="11">
    <location>
        <begin position="721"/>
        <end position="771"/>
    </location>
</feature>
<name>A0A8S2CWU1_9BILA</name>
<dbReference type="Pfam" id="PF00628">
    <property type="entry name" value="PHD"/>
    <property type="match status" value="4"/>
</dbReference>
<dbReference type="SMART" id="SM00249">
    <property type="entry name" value="PHD"/>
    <property type="match status" value="7"/>
</dbReference>
<dbReference type="PANTHER" id="PTHR45888">
    <property type="entry name" value="HL01030P-RELATED"/>
    <property type="match status" value="1"/>
</dbReference>
<feature type="compositionally biased region" description="Polar residues" evidence="10">
    <location>
        <begin position="2211"/>
        <end position="2223"/>
    </location>
</feature>
<feature type="region of interest" description="Disordered" evidence="10">
    <location>
        <begin position="1725"/>
        <end position="1918"/>
    </location>
</feature>
<dbReference type="CDD" id="cd15489">
    <property type="entry name" value="PHD_SF"/>
    <property type="match status" value="1"/>
</dbReference>
<organism evidence="13 15">
    <name type="scientific">Didymodactylos carnosus</name>
    <dbReference type="NCBI Taxonomy" id="1234261"/>
    <lineage>
        <taxon>Eukaryota</taxon>
        <taxon>Metazoa</taxon>
        <taxon>Spiralia</taxon>
        <taxon>Gnathifera</taxon>
        <taxon>Rotifera</taxon>
        <taxon>Eurotatoria</taxon>
        <taxon>Bdelloidea</taxon>
        <taxon>Philodinida</taxon>
        <taxon>Philodinidae</taxon>
        <taxon>Didymodactylos</taxon>
    </lineage>
</organism>
<feature type="compositionally biased region" description="Polar residues" evidence="10">
    <location>
        <begin position="2116"/>
        <end position="2127"/>
    </location>
</feature>
<feature type="compositionally biased region" description="Low complexity" evidence="10">
    <location>
        <begin position="1639"/>
        <end position="1653"/>
    </location>
</feature>
<dbReference type="InterPro" id="IPR001965">
    <property type="entry name" value="Znf_PHD"/>
</dbReference>
<feature type="compositionally biased region" description="Polar residues" evidence="10">
    <location>
        <begin position="2180"/>
        <end position="2193"/>
    </location>
</feature>
<keyword evidence="4 9" id="KW-0863">Zinc-finger</keyword>
<feature type="compositionally biased region" description="Polar residues" evidence="10">
    <location>
        <begin position="2305"/>
        <end position="2330"/>
    </location>
</feature>
<dbReference type="EMBL" id="CAJOBA010000882">
    <property type="protein sequence ID" value="CAF3562757.1"/>
    <property type="molecule type" value="Genomic_DNA"/>
</dbReference>
<dbReference type="PROSITE" id="PS50016">
    <property type="entry name" value="ZF_PHD_2"/>
    <property type="match status" value="5"/>
</dbReference>
<dbReference type="GO" id="GO:0008270">
    <property type="term" value="F:zinc ion binding"/>
    <property type="evidence" value="ECO:0007669"/>
    <property type="project" value="UniProtKB-KW"/>
</dbReference>
<dbReference type="GO" id="GO:0003713">
    <property type="term" value="F:transcription coactivator activity"/>
    <property type="evidence" value="ECO:0007669"/>
    <property type="project" value="TreeGrafter"/>
</dbReference>
<feature type="compositionally biased region" description="Polar residues" evidence="10">
    <location>
        <begin position="619"/>
        <end position="633"/>
    </location>
</feature>
<evidence type="ECO:0000256" key="5">
    <source>
        <dbReference type="ARBA" id="ARBA00022833"/>
    </source>
</evidence>
<dbReference type="GO" id="GO:0045944">
    <property type="term" value="P:positive regulation of transcription by RNA polymerase II"/>
    <property type="evidence" value="ECO:0007669"/>
    <property type="project" value="TreeGrafter"/>
</dbReference>
<feature type="compositionally biased region" description="Polar residues" evidence="10">
    <location>
        <begin position="529"/>
        <end position="540"/>
    </location>
</feature>
<gene>
    <name evidence="13" type="ORF">OVA965_LOCUS3613</name>
    <name evidence="14" type="ORF">TMI583_LOCUS3612</name>
</gene>
<dbReference type="SMART" id="SM00184">
    <property type="entry name" value="RING"/>
    <property type="match status" value="5"/>
</dbReference>
<feature type="region of interest" description="Disordered" evidence="10">
    <location>
        <begin position="1126"/>
        <end position="1155"/>
    </location>
</feature>
<feature type="compositionally biased region" description="Polar residues" evidence="10">
    <location>
        <begin position="1741"/>
        <end position="1756"/>
    </location>
</feature>
<dbReference type="SUPFAM" id="SSF47095">
    <property type="entry name" value="HMG-box"/>
    <property type="match status" value="1"/>
</dbReference>
<feature type="compositionally biased region" description="Low complexity" evidence="10">
    <location>
        <begin position="1847"/>
        <end position="1871"/>
    </location>
</feature>
<dbReference type="GO" id="GO:0044666">
    <property type="term" value="C:MLL3/4 complex"/>
    <property type="evidence" value="ECO:0007669"/>
    <property type="project" value="TreeGrafter"/>
</dbReference>
<dbReference type="CDD" id="cd15512">
    <property type="entry name" value="PHD4_KMT2C_like"/>
    <property type="match status" value="1"/>
</dbReference>
<feature type="domain" description="PHD-type" evidence="12">
    <location>
        <begin position="103"/>
        <end position="213"/>
    </location>
</feature>
<evidence type="ECO:0000256" key="9">
    <source>
        <dbReference type="PROSITE-ProRule" id="PRU00146"/>
    </source>
</evidence>
<feature type="compositionally biased region" description="Acidic residues" evidence="10">
    <location>
        <begin position="2885"/>
        <end position="2901"/>
    </location>
</feature>
<evidence type="ECO:0000256" key="2">
    <source>
        <dbReference type="ARBA" id="ARBA00022723"/>
    </source>
</evidence>
<dbReference type="PANTHER" id="PTHR45888:SF6">
    <property type="entry name" value="HL01030P-RELATED"/>
    <property type="match status" value="1"/>
</dbReference>
<feature type="non-terminal residue" evidence="13">
    <location>
        <position position="1"/>
    </location>
</feature>
<keyword evidence="5" id="KW-0862">Zinc</keyword>
<dbReference type="PROSITE" id="PS51805">
    <property type="entry name" value="EPHD"/>
    <property type="match status" value="1"/>
</dbReference>
<dbReference type="GO" id="GO:0042800">
    <property type="term" value="F:histone H3K4 methyltransferase activity"/>
    <property type="evidence" value="ECO:0007669"/>
    <property type="project" value="TreeGrafter"/>
</dbReference>
<feature type="compositionally biased region" description="Low complexity" evidence="10">
    <location>
        <begin position="1012"/>
        <end position="1021"/>
    </location>
</feature>
<dbReference type="Proteomes" id="UP000677228">
    <property type="component" value="Unassembled WGS sequence"/>
</dbReference>
<dbReference type="InterPro" id="IPR013083">
    <property type="entry name" value="Znf_RING/FYVE/PHD"/>
</dbReference>
<feature type="domain" description="PHD-type" evidence="11">
    <location>
        <begin position="270"/>
        <end position="320"/>
    </location>
</feature>
<evidence type="ECO:0000313" key="15">
    <source>
        <dbReference type="Proteomes" id="UP000677228"/>
    </source>
</evidence>
<reference evidence="13" key="1">
    <citation type="submission" date="2021-02" db="EMBL/GenBank/DDBJ databases">
        <authorList>
            <person name="Nowell W R."/>
        </authorList>
    </citation>
    <scope>NUCLEOTIDE SEQUENCE</scope>
</reference>
<dbReference type="InterPro" id="IPR036910">
    <property type="entry name" value="HMG_box_dom_sf"/>
</dbReference>
<comment type="subcellular location">
    <subcellularLocation>
        <location evidence="1">Nucleus</location>
    </subcellularLocation>
</comment>
<dbReference type="InterPro" id="IPR034732">
    <property type="entry name" value="EPHD"/>
</dbReference>
<feature type="domain" description="PHD-type" evidence="11">
    <location>
        <begin position="670"/>
        <end position="724"/>
    </location>
</feature>
<feature type="compositionally biased region" description="Polar residues" evidence="10">
    <location>
        <begin position="1763"/>
        <end position="1775"/>
    </location>
</feature>
<evidence type="ECO:0000259" key="11">
    <source>
        <dbReference type="PROSITE" id="PS50016"/>
    </source>
</evidence>
<dbReference type="Gene3D" id="1.10.30.10">
    <property type="entry name" value="High mobility group box domain"/>
    <property type="match status" value="1"/>
</dbReference>
<accession>A0A8S2CWU1</accession>
<evidence type="ECO:0000313" key="14">
    <source>
        <dbReference type="EMBL" id="CAF3562757.1"/>
    </source>
</evidence>
<feature type="region of interest" description="Disordered" evidence="10">
    <location>
        <begin position="2301"/>
        <end position="2330"/>
    </location>
</feature>
<proteinExistence type="predicted"/>
<feature type="region of interest" description="Disordered" evidence="10">
    <location>
        <begin position="1179"/>
        <end position="1257"/>
    </location>
</feature>
<dbReference type="Gene3D" id="3.30.40.10">
    <property type="entry name" value="Zinc/RING finger domain, C3HC4 (zinc finger)"/>
    <property type="match status" value="5"/>
</dbReference>
<evidence type="ECO:0000256" key="3">
    <source>
        <dbReference type="ARBA" id="ARBA00022737"/>
    </source>
</evidence>
<feature type="compositionally biased region" description="Low complexity" evidence="10">
    <location>
        <begin position="2148"/>
        <end position="2174"/>
    </location>
</feature>
<keyword evidence="6" id="KW-0805">Transcription regulation</keyword>
<feature type="compositionally biased region" description="Low complexity" evidence="10">
    <location>
        <begin position="1826"/>
        <end position="1839"/>
    </location>
</feature>
<evidence type="ECO:0000259" key="12">
    <source>
        <dbReference type="PROSITE" id="PS51805"/>
    </source>
</evidence>
<keyword evidence="7" id="KW-0804">Transcription</keyword>
<comment type="caution">
    <text evidence="13">The sequence shown here is derived from an EMBL/GenBank/DDBJ whole genome shotgun (WGS) entry which is preliminary data.</text>
</comment>
<feature type="compositionally biased region" description="Polar residues" evidence="10">
    <location>
        <begin position="1580"/>
        <end position="1591"/>
    </location>
</feature>